<dbReference type="Pfam" id="PF09839">
    <property type="entry name" value="DUF2066"/>
    <property type="match status" value="1"/>
</dbReference>
<dbReference type="OrthoDB" id="7266613at2"/>
<gene>
    <name evidence="2" type="ORF">DKG74_06600</name>
</gene>
<evidence type="ECO:0000313" key="3">
    <source>
        <dbReference type="Proteomes" id="UP000245461"/>
    </source>
</evidence>
<protein>
    <submittedName>
        <fullName evidence="2">DUF2066 domain-containing protein</fullName>
    </submittedName>
</protein>
<feature type="signal peptide" evidence="1">
    <location>
        <begin position="1"/>
        <end position="21"/>
    </location>
</feature>
<keyword evidence="3" id="KW-1185">Reference proteome</keyword>
<dbReference type="InterPro" id="IPR018642">
    <property type="entry name" value="DUF2066"/>
</dbReference>
<evidence type="ECO:0000313" key="2">
    <source>
        <dbReference type="EMBL" id="PWR24470.1"/>
    </source>
</evidence>
<dbReference type="AlphaFoldDB" id="A0A317EED0"/>
<proteinExistence type="predicted"/>
<accession>A0A317EED0</accession>
<name>A0A317EED0_9PROT</name>
<evidence type="ECO:0000256" key="1">
    <source>
        <dbReference type="SAM" id="SignalP"/>
    </source>
</evidence>
<dbReference type="EMBL" id="QGLE01000003">
    <property type="protein sequence ID" value="PWR24470.1"/>
    <property type="molecule type" value="Genomic_DNA"/>
</dbReference>
<keyword evidence="1" id="KW-0732">Signal</keyword>
<comment type="caution">
    <text evidence="2">The sequence shown here is derived from an EMBL/GenBank/DDBJ whole genome shotgun (WGS) entry which is preliminary data.</text>
</comment>
<reference evidence="2 3" key="1">
    <citation type="submission" date="2018-05" db="EMBL/GenBank/DDBJ databases">
        <title>Zavarzinia sp. HR-AS.</title>
        <authorList>
            <person name="Lee Y."/>
            <person name="Jeon C.O."/>
        </authorList>
    </citation>
    <scope>NUCLEOTIDE SEQUENCE [LARGE SCALE GENOMIC DNA]</scope>
    <source>
        <strain evidence="2 3">HR-AS</strain>
    </source>
</reference>
<dbReference type="Proteomes" id="UP000245461">
    <property type="component" value="Unassembled WGS sequence"/>
</dbReference>
<sequence length="260" mass="27220">MKPWLPVLLFGLLCASSAAEARPVEHLNACETLVTGQGEAERARGLGVCLTEVLVRVSGRPGLADDPRLQTLIPGAARAVLDLEYEDRMKALPVGDEQGTRDRPFFLRPTFRDDAIGNMLAGFGLKPWGADRPVLAVVVTSHRDGRDWVVARGVTGVTAGAQVEALDAAGNRFGVPLILPETAGLAPGEAPADLAARLGGEALLVGDLSWDETAPGWRVTWSMPGQAAKPWSRGGVSFDDAFRAGVGGAASILSGGPQPE</sequence>
<feature type="chain" id="PRO_5016389653" evidence="1">
    <location>
        <begin position="22"/>
        <end position="260"/>
    </location>
</feature>
<dbReference type="RefSeq" id="WP_109903928.1">
    <property type="nucleotide sequence ID" value="NZ_QGLE01000003.1"/>
</dbReference>
<organism evidence="2 3">
    <name type="scientific">Zavarzinia aquatilis</name>
    <dbReference type="NCBI Taxonomy" id="2211142"/>
    <lineage>
        <taxon>Bacteria</taxon>
        <taxon>Pseudomonadati</taxon>
        <taxon>Pseudomonadota</taxon>
        <taxon>Alphaproteobacteria</taxon>
        <taxon>Rhodospirillales</taxon>
        <taxon>Zavarziniaceae</taxon>
        <taxon>Zavarzinia</taxon>
    </lineage>
</organism>